<name>G0MWT2_CAEBE</name>
<dbReference type="InParanoid" id="G0MWT2"/>
<feature type="transmembrane region" description="Helical" evidence="1">
    <location>
        <begin position="63"/>
        <end position="83"/>
    </location>
</feature>
<keyword evidence="3" id="KW-1185">Reference proteome</keyword>
<organism evidence="3">
    <name type="scientific">Caenorhabditis brenneri</name>
    <name type="common">Nematode worm</name>
    <dbReference type="NCBI Taxonomy" id="135651"/>
    <lineage>
        <taxon>Eukaryota</taxon>
        <taxon>Metazoa</taxon>
        <taxon>Ecdysozoa</taxon>
        <taxon>Nematoda</taxon>
        <taxon>Chromadorea</taxon>
        <taxon>Rhabditida</taxon>
        <taxon>Rhabditina</taxon>
        <taxon>Rhabditomorpha</taxon>
        <taxon>Rhabditoidea</taxon>
        <taxon>Rhabditidae</taxon>
        <taxon>Peloderinae</taxon>
        <taxon>Caenorhabditis</taxon>
    </lineage>
</organism>
<proteinExistence type="predicted"/>
<evidence type="ECO:0000313" key="3">
    <source>
        <dbReference type="Proteomes" id="UP000008068"/>
    </source>
</evidence>
<accession>G0MWT2</accession>
<protein>
    <submittedName>
        <fullName evidence="2">Uncharacterized protein</fullName>
    </submittedName>
</protein>
<gene>
    <name evidence="2" type="ORF">CAEBREN_23257</name>
</gene>
<feature type="transmembrane region" description="Helical" evidence="1">
    <location>
        <begin position="34"/>
        <end position="51"/>
    </location>
</feature>
<evidence type="ECO:0000313" key="2">
    <source>
        <dbReference type="EMBL" id="EGT46281.1"/>
    </source>
</evidence>
<dbReference type="Proteomes" id="UP000008068">
    <property type="component" value="Unassembled WGS sequence"/>
</dbReference>
<sequence>MVAIIWGVGIAIRLFVSAVDKWMKKSEYIQRRNLIYFGLCIIALLSIYGKIHVMEGENVDKFFVFIIINIFCASYAVFITPNEKYCEWKQKSGKVYEFFLLILVCIHTYILYLSIIESPRHKDLRNFIFVQLSFSLICASSTCDILGILTGKLKLKEAKGEEGVELDTIKVDKRPSASTQPVAHVGYVQVKEEIPFSTRVYNAVRDFSRLFQKN</sequence>
<keyword evidence="1" id="KW-1133">Transmembrane helix</keyword>
<keyword evidence="1" id="KW-0472">Membrane</keyword>
<feature type="transmembrane region" description="Helical" evidence="1">
    <location>
        <begin position="127"/>
        <end position="149"/>
    </location>
</feature>
<dbReference type="HOGENOM" id="CLU_1090811_0_0_1"/>
<feature type="transmembrane region" description="Helical" evidence="1">
    <location>
        <begin position="95"/>
        <end position="115"/>
    </location>
</feature>
<keyword evidence="1" id="KW-0812">Transmembrane</keyword>
<evidence type="ECO:0000256" key="1">
    <source>
        <dbReference type="SAM" id="Phobius"/>
    </source>
</evidence>
<dbReference type="AlphaFoldDB" id="G0MWT2"/>
<reference evidence="3" key="1">
    <citation type="submission" date="2011-07" db="EMBL/GenBank/DDBJ databases">
        <authorList>
            <consortium name="Caenorhabditis brenneri Sequencing and Analysis Consortium"/>
            <person name="Wilson R.K."/>
        </authorList>
    </citation>
    <scope>NUCLEOTIDE SEQUENCE [LARGE SCALE GENOMIC DNA]</scope>
    <source>
        <strain evidence="3">PB2801</strain>
    </source>
</reference>
<dbReference type="EMBL" id="GL379817">
    <property type="protein sequence ID" value="EGT46281.1"/>
    <property type="molecule type" value="Genomic_DNA"/>
</dbReference>